<dbReference type="Pfam" id="PF01553">
    <property type="entry name" value="Acyltransferase"/>
    <property type="match status" value="1"/>
</dbReference>
<dbReference type="GO" id="GO:0016746">
    <property type="term" value="F:acyltransferase activity"/>
    <property type="evidence" value="ECO:0007669"/>
    <property type="project" value="UniProtKB-KW"/>
</dbReference>
<dbReference type="RefSeq" id="WP_305023682.1">
    <property type="nucleotide sequence ID" value="NZ_JAUQTB010000003.1"/>
</dbReference>
<name>A0ABT9CB61_9BACL</name>
<dbReference type="PANTHER" id="PTHR10434">
    <property type="entry name" value="1-ACYL-SN-GLYCEROL-3-PHOSPHATE ACYLTRANSFERASE"/>
    <property type="match status" value="1"/>
</dbReference>
<accession>A0ABT9CB61</accession>
<dbReference type="CDD" id="cd06551">
    <property type="entry name" value="LPLAT"/>
    <property type="match status" value="1"/>
</dbReference>
<evidence type="ECO:0000313" key="5">
    <source>
        <dbReference type="Proteomes" id="UP001240171"/>
    </source>
</evidence>
<proteinExistence type="predicted"/>
<dbReference type="SMART" id="SM00563">
    <property type="entry name" value="PlsC"/>
    <property type="match status" value="1"/>
</dbReference>
<evidence type="ECO:0000259" key="3">
    <source>
        <dbReference type="SMART" id="SM00563"/>
    </source>
</evidence>
<comment type="caution">
    <text evidence="4">The sequence shown here is derived from an EMBL/GenBank/DDBJ whole genome shotgun (WGS) entry which is preliminary data.</text>
</comment>
<feature type="domain" description="Phospholipid/glycerol acyltransferase" evidence="3">
    <location>
        <begin position="46"/>
        <end position="163"/>
    </location>
</feature>
<dbReference type="Proteomes" id="UP001240171">
    <property type="component" value="Unassembled WGS sequence"/>
</dbReference>
<sequence>MLTAVKSRPFEAVFRRYNEFYLLRRRFRSIGMKGAIDPLQAEGRPLIYIMNHSSWWDGLLAYHVLKKCSNHDHFMMMEERQLLQYPFFRKIGAFSMNAGSAPDIRRSLLYASSLLKQGGRVWIYPQGEIQHLETRPLIFKRGIGFMLGQLPEAAVVPVTLYHGMVQYDRPEATIWFGEPLLPERWKSRDSRVLTQELQQMLEQQLDQHRETVLSAHQGIPEGFTQILRTGRSTSEAFDALRGGSARWR</sequence>
<evidence type="ECO:0000256" key="2">
    <source>
        <dbReference type="ARBA" id="ARBA00023315"/>
    </source>
</evidence>
<dbReference type="PANTHER" id="PTHR10434:SF11">
    <property type="entry name" value="1-ACYL-SN-GLYCEROL-3-PHOSPHATE ACYLTRANSFERASE"/>
    <property type="match status" value="1"/>
</dbReference>
<reference evidence="4 5" key="1">
    <citation type="submission" date="2023-07" db="EMBL/GenBank/DDBJ databases">
        <title>Paenibacillus sp. JX-17 nov. isolated from soil.</title>
        <authorList>
            <person name="Wan Y."/>
            <person name="Liu B."/>
        </authorList>
    </citation>
    <scope>NUCLEOTIDE SEQUENCE [LARGE SCALE GENOMIC DNA]</scope>
    <source>
        <strain evidence="4 5">JX-17</strain>
    </source>
</reference>
<keyword evidence="2 4" id="KW-0012">Acyltransferase</keyword>
<keyword evidence="5" id="KW-1185">Reference proteome</keyword>
<evidence type="ECO:0000313" key="4">
    <source>
        <dbReference type="EMBL" id="MDO7906498.1"/>
    </source>
</evidence>
<protein>
    <submittedName>
        <fullName evidence="4">Lysophospholipid acyltransferase family protein</fullName>
    </submittedName>
</protein>
<keyword evidence="1" id="KW-0808">Transferase</keyword>
<evidence type="ECO:0000256" key="1">
    <source>
        <dbReference type="ARBA" id="ARBA00022679"/>
    </source>
</evidence>
<organism evidence="4 5">
    <name type="scientific">Paenibacillus lacisoli</name>
    <dbReference type="NCBI Taxonomy" id="3064525"/>
    <lineage>
        <taxon>Bacteria</taxon>
        <taxon>Bacillati</taxon>
        <taxon>Bacillota</taxon>
        <taxon>Bacilli</taxon>
        <taxon>Bacillales</taxon>
        <taxon>Paenibacillaceae</taxon>
        <taxon>Paenibacillus</taxon>
    </lineage>
</organism>
<dbReference type="InterPro" id="IPR002123">
    <property type="entry name" value="Plipid/glycerol_acylTrfase"/>
</dbReference>
<dbReference type="EMBL" id="JAUQTB010000003">
    <property type="protein sequence ID" value="MDO7906498.1"/>
    <property type="molecule type" value="Genomic_DNA"/>
</dbReference>
<dbReference type="SUPFAM" id="SSF69593">
    <property type="entry name" value="Glycerol-3-phosphate (1)-acyltransferase"/>
    <property type="match status" value="1"/>
</dbReference>
<gene>
    <name evidence="4" type="ORF">Q5741_08710</name>
</gene>